<sequence>YISGKGTDSTELSKTLRHRVKGQTENALKQMSFRHQYSFRPGLMKPTEGQKNYTNRLYKPLYMFLHVFYDTCTIKQVGLSMINTALYGYPQNILEISDIIIASQQQGDSQKIEEHSGEIQDDQIANS</sequence>
<feature type="region of interest" description="Disordered" evidence="1">
    <location>
        <begin position="107"/>
        <end position="127"/>
    </location>
</feature>
<dbReference type="EMBL" id="SNRW01006003">
    <property type="protein sequence ID" value="KAA6383926.1"/>
    <property type="molecule type" value="Genomic_DNA"/>
</dbReference>
<accession>A0A5J4VNG6</accession>
<evidence type="ECO:0000256" key="1">
    <source>
        <dbReference type="SAM" id="MobiDB-lite"/>
    </source>
</evidence>
<gene>
    <name evidence="2" type="ORF">EZS28_020545</name>
</gene>
<dbReference type="Proteomes" id="UP000324800">
    <property type="component" value="Unassembled WGS sequence"/>
</dbReference>
<name>A0A5J4VNG6_9EUKA</name>
<dbReference type="AlphaFoldDB" id="A0A5J4VNG6"/>
<evidence type="ECO:0000313" key="2">
    <source>
        <dbReference type="EMBL" id="KAA6383926.1"/>
    </source>
</evidence>
<dbReference type="Gene3D" id="3.40.50.720">
    <property type="entry name" value="NAD(P)-binding Rossmann-like Domain"/>
    <property type="match status" value="1"/>
</dbReference>
<organism evidence="2 3">
    <name type="scientific">Streblomastix strix</name>
    <dbReference type="NCBI Taxonomy" id="222440"/>
    <lineage>
        <taxon>Eukaryota</taxon>
        <taxon>Metamonada</taxon>
        <taxon>Preaxostyla</taxon>
        <taxon>Oxymonadida</taxon>
        <taxon>Streblomastigidae</taxon>
        <taxon>Streblomastix</taxon>
    </lineage>
</organism>
<dbReference type="OrthoDB" id="3535423at2759"/>
<comment type="caution">
    <text evidence="2">The sequence shown here is derived from an EMBL/GenBank/DDBJ whole genome shotgun (WGS) entry which is preliminary data.</text>
</comment>
<feature type="non-terminal residue" evidence="2">
    <location>
        <position position="1"/>
    </location>
</feature>
<protein>
    <submittedName>
        <fullName evidence="2">Putative nucleoside-diphosphate sugar epimerase</fullName>
    </submittedName>
</protein>
<evidence type="ECO:0000313" key="3">
    <source>
        <dbReference type="Proteomes" id="UP000324800"/>
    </source>
</evidence>
<proteinExistence type="predicted"/>
<reference evidence="2 3" key="1">
    <citation type="submission" date="2019-03" db="EMBL/GenBank/DDBJ databases">
        <title>Single cell metagenomics reveals metabolic interactions within the superorganism composed of flagellate Streblomastix strix and complex community of Bacteroidetes bacteria on its surface.</title>
        <authorList>
            <person name="Treitli S.C."/>
            <person name="Kolisko M."/>
            <person name="Husnik F."/>
            <person name="Keeling P."/>
            <person name="Hampl V."/>
        </authorList>
    </citation>
    <scope>NUCLEOTIDE SEQUENCE [LARGE SCALE GENOMIC DNA]</scope>
    <source>
        <strain evidence="2">ST1C</strain>
    </source>
</reference>